<evidence type="ECO:0000313" key="3">
    <source>
        <dbReference type="EMBL" id="KAK9113172.1"/>
    </source>
</evidence>
<accession>A0AAP0IDD2</accession>
<dbReference type="Proteomes" id="UP001419268">
    <property type="component" value="Unassembled WGS sequence"/>
</dbReference>
<dbReference type="AlphaFoldDB" id="A0AAP0IDD2"/>
<dbReference type="PANTHER" id="PTHR12829">
    <property type="entry name" value="N6-ADENOSINE-METHYLTRANSFERASE"/>
    <property type="match status" value="1"/>
</dbReference>
<gene>
    <name evidence="3" type="ORF">Scep_020691</name>
</gene>
<evidence type="ECO:0000256" key="2">
    <source>
        <dbReference type="SAM" id="MobiDB-lite"/>
    </source>
</evidence>
<feature type="compositionally biased region" description="Basic residues" evidence="2">
    <location>
        <begin position="68"/>
        <end position="79"/>
    </location>
</feature>
<sequence>MAVKTDSTDGELSNFTNSGVHRLRKTSNAVFIDPVRLLDRSYTRFAPSPSMYYTRFFAEEEARVCSNPRKRKRKERGKPRCLNEREQSADRRHQGARDLLVRAHEALVCDEDMLSRLRDLNKIGSCLVERKVVSDADIAGQWFVELGRVWQAHLYEIALRCSRVSEDRGGEDGGSASLRYDEQEKVVPLFNNLVVNDTSSDVEAEFLNRLYVMPQRSCFYMSGLEQIHNLVPADKENGFNLIVIDPPWENGSARQKSAYPTLPNRYMLSIPIKQLTHSEGALVALWVTNREKLRVFVEKELFPAWGVNYATLLFWLKVKPDGSLVSELDLFHHRPYECLLLGYCHGVAEQLSIHKPLEENQVVVSIPGDYSRKPPIGSILSLSNRKMPLTKPFSIASCH</sequence>
<name>A0AAP0IDD2_9MAGN</name>
<feature type="region of interest" description="Disordered" evidence="2">
    <location>
        <begin position="67"/>
        <end position="89"/>
    </location>
</feature>
<protein>
    <recommendedName>
        <fullName evidence="5">Methyltransferase-like protein 2</fullName>
    </recommendedName>
</protein>
<comment type="caution">
    <text evidence="3">The sequence shown here is derived from an EMBL/GenBank/DDBJ whole genome shotgun (WGS) entry which is preliminary data.</text>
</comment>
<evidence type="ECO:0008006" key="5">
    <source>
        <dbReference type="Google" id="ProtNLM"/>
    </source>
</evidence>
<dbReference type="GO" id="GO:0008168">
    <property type="term" value="F:methyltransferase activity"/>
    <property type="evidence" value="ECO:0007669"/>
    <property type="project" value="InterPro"/>
</dbReference>
<keyword evidence="4" id="KW-1185">Reference proteome</keyword>
<evidence type="ECO:0000256" key="1">
    <source>
        <dbReference type="PROSITE-ProRule" id="PRU00489"/>
    </source>
</evidence>
<dbReference type="Pfam" id="PF05063">
    <property type="entry name" value="MT-A70"/>
    <property type="match status" value="1"/>
</dbReference>
<dbReference type="GO" id="GO:0005634">
    <property type="term" value="C:nucleus"/>
    <property type="evidence" value="ECO:0007669"/>
    <property type="project" value="TreeGrafter"/>
</dbReference>
<dbReference type="PROSITE" id="PS51143">
    <property type="entry name" value="MT_A70"/>
    <property type="match status" value="1"/>
</dbReference>
<dbReference type="PROSITE" id="PS00092">
    <property type="entry name" value="N6_MTASE"/>
    <property type="match status" value="1"/>
</dbReference>
<comment type="similarity">
    <text evidence="1">Belongs to the MT-A70-like family.</text>
</comment>
<dbReference type="GO" id="GO:0032259">
    <property type="term" value="P:methylation"/>
    <property type="evidence" value="ECO:0007669"/>
    <property type="project" value="InterPro"/>
</dbReference>
<reference evidence="3 4" key="1">
    <citation type="submission" date="2024-01" db="EMBL/GenBank/DDBJ databases">
        <title>Genome assemblies of Stephania.</title>
        <authorList>
            <person name="Yang L."/>
        </authorList>
    </citation>
    <scope>NUCLEOTIDE SEQUENCE [LARGE SCALE GENOMIC DNA]</scope>
    <source>
        <strain evidence="3">JXDWG</strain>
        <tissue evidence="3">Leaf</tissue>
    </source>
</reference>
<evidence type="ECO:0000313" key="4">
    <source>
        <dbReference type="Proteomes" id="UP001419268"/>
    </source>
</evidence>
<dbReference type="EMBL" id="JBBNAG010000008">
    <property type="protein sequence ID" value="KAK9113172.1"/>
    <property type="molecule type" value="Genomic_DNA"/>
</dbReference>
<dbReference type="GO" id="GO:0003676">
    <property type="term" value="F:nucleic acid binding"/>
    <property type="evidence" value="ECO:0007669"/>
    <property type="project" value="InterPro"/>
</dbReference>
<organism evidence="3 4">
    <name type="scientific">Stephania cephalantha</name>
    <dbReference type="NCBI Taxonomy" id="152367"/>
    <lineage>
        <taxon>Eukaryota</taxon>
        <taxon>Viridiplantae</taxon>
        <taxon>Streptophyta</taxon>
        <taxon>Embryophyta</taxon>
        <taxon>Tracheophyta</taxon>
        <taxon>Spermatophyta</taxon>
        <taxon>Magnoliopsida</taxon>
        <taxon>Ranunculales</taxon>
        <taxon>Menispermaceae</taxon>
        <taxon>Menispermoideae</taxon>
        <taxon>Cissampelideae</taxon>
        <taxon>Stephania</taxon>
    </lineage>
</organism>
<proteinExistence type="inferred from homology"/>
<dbReference type="InterPro" id="IPR002052">
    <property type="entry name" value="DNA_methylase_N6_adenine_CS"/>
</dbReference>
<dbReference type="InterPro" id="IPR007757">
    <property type="entry name" value="MT-A70-like"/>
</dbReference>
<dbReference type="PANTHER" id="PTHR12829:SF4">
    <property type="entry name" value="N(6)-ADENINE-SPECIFIC METHYLTRANSFERASE METTL4"/>
    <property type="match status" value="1"/>
</dbReference>